<comment type="caution">
    <text evidence="1">The sequence shown here is derived from an EMBL/GenBank/DDBJ whole genome shotgun (WGS) entry which is preliminary data.</text>
</comment>
<organism evidence="1 2">
    <name type="scientific">Streptomyces litmocidini</name>
    <dbReference type="NCBI Taxonomy" id="67318"/>
    <lineage>
        <taxon>Bacteria</taxon>
        <taxon>Bacillati</taxon>
        <taxon>Actinomycetota</taxon>
        <taxon>Actinomycetes</taxon>
        <taxon>Kitasatosporales</taxon>
        <taxon>Streptomycetaceae</taxon>
        <taxon>Streptomyces</taxon>
    </lineage>
</organism>
<dbReference type="SUPFAM" id="SSF48371">
    <property type="entry name" value="ARM repeat"/>
    <property type="match status" value="1"/>
</dbReference>
<dbReference type="Pfam" id="PF01816">
    <property type="entry name" value="LRV"/>
    <property type="match status" value="2"/>
</dbReference>
<dbReference type="InterPro" id="IPR004830">
    <property type="entry name" value="LRR_variant"/>
</dbReference>
<keyword evidence="2" id="KW-1185">Reference proteome</keyword>
<proteinExistence type="predicted"/>
<dbReference type="EMBL" id="JBIRUI010000006">
    <property type="protein sequence ID" value="MFI1715069.1"/>
    <property type="molecule type" value="Genomic_DNA"/>
</dbReference>
<dbReference type="InterPro" id="IPR011989">
    <property type="entry name" value="ARM-like"/>
</dbReference>
<dbReference type="RefSeq" id="WP_398709712.1">
    <property type="nucleotide sequence ID" value="NZ_JBIRUI010000006.1"/>
</dbReference>
<evidence type="ECO:0008006" key="3">
    <source>
        <dbReference type="Google" id="ProtNLM"/>
    </source>
</evidence>
<name>A0ABW7U9C5_9ACTN</name>
<evidence type="ECO:0000313" key="1">
    <source>
        <dbReference type="EMBL" id="MFI1715069.1"/>
    </source>
</evidence>
<reference evidence="1 2" key="1">
    <citation type="submission" date="2024-10" db="EMBL/GenBank/DDBJ databases">
        <title>The Natural Products Discovery Center: Release of the First 8490 Sequenced Strains for Exploring Actinobacteria Biosynthetic Diversity.</title>
        <authorList>
            <person name="Kalkreuter E."/>
            <person name="Kautsar S.A."/>
            <person name="Yang D."/>
            <person name="Bader C.D."/>
            <person name="Teijaro C.N."/>
            <person name="Fluegel L."/>
            <person name="Davis C.M."/>
            <person name="Simpson J.R."/>
            <person name="Lauterbach L."/>
            <person name="Steele A.D."/>
            <person name="Gui C."/>
            <person name="Meng S."/>
            <person name="Li G."/>
            <person name="Viehrig K."/>
            <person name="Ye F."/>
            <person name="Su P."/>
            <person name="Kiefer A.F."/>
            <person name="Nichols A."/>
            <person name="Cepeda A.J."/>
            <person name="Yan W."/>
            <person name="Fan B."/>
            <person name="Jiang Y."/>
            <person name="Adhikari A."/>
            <person name="Zheng C.-J."/>
            <person name="Schuster L."/>
            <person name="Cowan T.M."/>
            <person name="Smanski M.J."/>
            <person name="Chevrette M.G."/>
            <person name="De Carvalho L.P.S."/>
            <person name="Shen B."/>
        </authorList>
    </citation>
    <scope>NUCLEOTIDE SEQUENCE [LARGE SCALE GENOMIC DNA]</scope>
    <source>
        <strain evidence="1 2">NPDC020602</strain>
    </source>
</reference>
<dbReference type="Gene3D" id="1.25.10.10">
    <property type="entry name" value="Leucine-rich Repeat Variant"/>
    <property type="match status" value="1"/>
</dbReference>
<dbReference type="InterPro" id="IPR016024">
    <property type="entry name" value="ARM-type_fold"/>
</dbReference>
<evidence type="ECO:0000313" key="2">
    <source>
        <dbReference type="Proteomes" id="UP001611339"/>
    </source>
</evidence>
<dbReference type="Proteomes" id="UP001611339">
    <property type="component" value="Unassembled WGS sequence"/>
</dbReference>
<gene>
    <name evidence="1" type="ORF">ACH407_16065</name>
</gene>
<protein>
    <recommendedName>
        <fullName evidence="3">Leucine rich repeat variant</fullName>
    </recommendedName>
</protein>
<sequence>MRDALLGLAENPALPAELFARLVSGGGEDVLHALAGRERLTTAQVSALVGIGDPALTSRLVRSGLVPWSEVPEDHPGRALDAVLGGVAPLAAWWEAGTDPDAEVRQEVAYESDAPAEVLAALADDVDPRVVESAAENPRLPPALLPRLARHPSTVVREAVARNENAPAELLAELLADGGRPAPTRCGACHRRETACADHTPGVRRVRSTAACHPAVPTAGLTAFLDAPEIRTVTTFAARTDLPLHFLDRLAEHPAADVRAVVAANPAVREALLRTLAADPDPEVRRAVAENPAVPLDLLVTVATHERLPDEPAPRVEAATDAELRSLATSRVAQVRALVADRTRLPGDLVEQLAADPDPGVARRIAARPETAPGRLAELVERHGSAVFGPLARHPGCPAALLHRMAAHPAVGRRVLRDIARHPAAPAETLLLCLTAEAPDVRRYAAAHPALPAPVLESLLRDPDEILAGAAAENPALPVTLMEWITTG</sequence>
<accession>A0ABW7U9C5</accession>